<keyword evidence="3" id="KW-1003">Cell membrane</keyword>
<sequence>MELLNQPMFKHAILVTTGICSGFISSMAAGGSLLTLPVLIFLGLDGPTVANGTNRVALAIQSAFGIASFRRKGISDFRYGILISVPTVCGVIIGTLLVIQLGTVDKSSIIFNRILAGIMIIVLAVTIFNPLKKLQSSKENLSSSRKVLAALIFFFLGIYIGFIQAGVGFMIIVTITTVNGFSLVRTNALKMFVVFFGTLIALLIFVIKGHVDWGLGLALAGGNSIGVSIGSHWAVAKGDKTIRIILVCSILVFSARLIWKSFV</sequence>
<keyword evidence="2" id="KW-0813">Transport</keyword>
<feature type="transmembrane region" description="Helical" evidence="7">
    <location>
        <begin position="241"/>
        <end position="259"/>
    </location>
</feature>
<evidence type="ECO:0000256" key="4">
    <source>
        <dbReference type="ARBA" id="ARBA00022692"/>
    </source>
</evidence>
<feature type="transmembrane region" description="Helical" evidence="7">
    <location>
        <begin position="188"/>
        <end position="207"/>
    </location>
</feature>
<protein>
    <recommendedName>
        <fullName evidence="9">Membrane transporter protein</fullName>
    </recommendedName>
</protein>
<evidence type="ECO:0000256" key="3">
    <source>
        <dbReference type="ARBA" id="ARBA00022475"/>
    </source>
</evidence>
<evidence type="ECO:0000256" key="6">
    <source>
        <dbReference type="ARBA" id="ARBA00023136"/>
    </source>
</evidence>
<dbReference type="EMBL" id="UINC01056508">
    <property type="protein sequence ID" value="SVB76620.1"/>
    <property type="molecule type" value="Genomic_DNA"/>
</dbReference>
<dbReference type="AlphaFoldDB" id="A0A382GN93"/>
<dbReference type="Pfam" id="PF01925">
    <property type="entry name" value="TauE"/>
    <property type="match status" value="1"/>
</dbReference>
<feature type="transmembrane region" description="Helical" evidence="7">
    <location>
        <begin position="81"/>
        <end position="103"/>
    </location>
</feature>
<dbReference type="GO" id="GO:0005886">
    <property type="term" value="C:plasma membrane"/>
    <property type="evidence" value="ECO:0007669"/>
    <property type="project" value="UniProtKB-SubCell"/>
</dbReference>
<keyword evidence="4 7" id="KW-0812">Transmembrane</keyword>
<dbReference type="PANTHER" id="PTHR30269">
    <property type="entry name" value="TRANSMEMBRANE PROTEIN YFCA"/>
    <property type="match status" value="1"/>
</dbReference>
<reference evidence="8" key="1">
    <citation type="submission" date="2018-05" db="EMBL/GenBank/DDBJ databases">
        <authorList>
            <person name="Lanie J.A."/>
            <person name="Ng W.-L."/>
            <person name="Kazmierczak K.M."/>
            <person name="Andrzejewski T.M."/>
            <person name="Davidsen T.M."/>
            <person name="Wayne K.J."/>
            <person name="Tettelin H."/>
            <person name="Glass J.I."/>
            <person name="Rusch D."/>
            <person name="Podicherti R."/>
            <person name="Tsui H.-C.T."/>
            <person name="Winkler M.E."/>
        </authorList>
    </citation>
    <scope>NUCLEOTIDE SEQUENCE</scope>
</reference>
<comment type="subcellular location">
    <subcellularLocation>
        <location evidence="1">Cell membrane</location>
        <topology evidence="1">Multi-pass membrane protein</topology>
    </subcellularLocation>
</comment>
<evidence type="ECO:0000256" key="1">
    <source>
        <dbReference type="ARBA" id="ARBA00004651"/>
    </source>
</evidence>
<proteinExistence type="predicted"/>
<dbReference type="InterPro" id="IPR002781">
    <property type="entry name" value="TM_pro_TauE-like"/>
</dbReference>
<evidence type="ECO:0000256" key="5">
    <source>
        <dbReference type="ARBA" id="ARBA00022989"/>
    </source>
</evidence>
<evidence type="ECO:0008006" key="9">
    <source>
        <dbReference type="Google" id="ProtNLM"/>
    </source>
</evidence>
<evidence type="ECO:0000256" key="2">
    <source>
        <dbReference type="ARBA" id="ARBA00022448"/>
    </source>
</evidence>
<accession>A0A382GN93</accession>
<keyword evidence="5 7" id="KW-1133">Transmembrane helix</keyword>
<dbReference type="PANTHER" id="PTHR30269:SF0">
    <property type="entry name" value="MEMBRANE TRANSPORTER PROTEIN YFCA-RELATED"/>
    <property type="match status" value="1"/>
</dbReference>
<feature type="transmembrane region" description="Helical" evidence="7">
    <location>
        <begin position="148"/>
        <end position="176"/>
    </location>
</feature>
<dbReference type="InterPro" id="IPR052017">
    <property type="entry name" value="TSUP"/>
</dbReference>
<evidence type="ECO:0000256" key="7">
    <source>
        <dbReference type="SAM" id="Phobius"/>
    </source>
</evidence>
<organism evidence="8">
    <name type="scientific">marine metagenome</name>
    <dbReference type="NCBI Taxonomy" id="408172"/>
    <lineage>
        <taxon>unclassified sequences</taxon>
        <taxon>metagenomes</taxon>
        <taxon>ecological metagenomes</taxon>
    </lineage>
</organism>
<name>A0A382GN93_9ZZZZ</name>
<feature type="transmembrane region" description="Helical" evidence="7">
    <location>
        <begin position="214"/>
        <end position="235"/>
    </location>
</feature>
<evidence type="ECO:0000313" key="8">
    <source>
        <dbReference type="EMBL" id="SVB76620.1"/>
    </source>
</evidence>
<feature type="transmembrane region" description="Helical" evidence="7">
    <location>
        <begin position="109"/>
        <end position="128"/>
    </location>
</feature>
<gene>
    <name evidence="8" type="ORF">METZ01_LOCUS229474</name>
</gene>
<feature type="transmembrane region" description="Helical" evidence="7">
    <location>
        <begin position="12"/>
        <end position="40"/>
    </location>
</feature>
<keyword evidence="6 7" id="KW-0472">Membrane</keyword>